<feature type="domain" description="YjiS-like" evidence="2">
    <location>
        <begin position="116"/>
        <end position="150"/>
    </location>
</feature>
<reference evidence="3 4" key="1">
    <citation type="submission" date="2018-06" db="EMBL/GenBank/DDBJ databases">
        <title>Azoarcus communis strain SWub3 genome.</title>
        <authorList>
            <person name="Zorraquino Salvo V."/>
            <person name="Toubiana D."/>
            <person name="Blumwald E."/>
        </authorList>
    </citation>
    <scope>NUCLEOTIDE SEQUENCE [LARGE SCALE GENOMIC DNA]</scope>
    <source>
        <strain evidence="3 4">SWub3</strain>
    </source>
</reference>
<gene>
    <name evidence="3" type="ORF">DNK49_19480</name>
</gene>
<evidence type="ECO:0000259" key="2">
    <source>
        <dbReference type="Pfam" id="PF06568"/>
    </source>
</evidence>
<protein>
    <recommendedName>
        <fullName evidence="2">YjiS-like domain-containing protein</fullName>
    </recommendedName>
</protein>
<dbReference type="EMBL" id="QKOE01000020">
    <property type="protein sequence ID" value="PZA14923.1"/>
    <property type="molecule type" value="Genomic_DNA"/>
</dbReference>
<organism evidence="3 4">
    <name type="scientific">Parazoarcus communis SWub3 = DSM 12120</name>
    <dbReference type="NCBI Taxonomy" id="1121029"/>
    <lineage>
        <taxon>Bacteria</taxon>
        <taxon>Pseudomonadati</taxon>
        <taxon>Pseudomonadota</taxon>
        <taxon>Betaproteobacteria</taxon>
        <taxon>Rhodocyclales</taxon>
        <taxon>Zoogloeaceae</taxon>
        <taxon>Parazoarcus</taxon>
    </lineage>
</organism>
<dbReference type="Proteomes" id="UP000248259">
    <property type="component" value="Unassembled WGS sequence"/>
</dbReference>
<evidence type="ECO:0000313" key="4">
    <source>
        <dbReference type="Proteomes" id="UP000248259"/>
    </source>
</evidence>
<comment type="caution">
    <text evidence="3">The sequence shown here is derived from an EMBL/GenBank/DDBJ whole genome shotgun (WGS) entry which is preliminary data.</text>
</comment>
<dbReference type="AlphaFoldDB" id="A0A323USD3"/>
<keyword evidence="4" id="KW-1185">Reference proteome</keyword>
<proteinExistence type="predicted"/>
<dbReference type="InterPro" id="IPR009506">
    <property type="entry name" value="YjiS-like"/>
</dbReference>
<feature type="region of interest" description="Disordered" evidence="1">
    <location>
        <begin position="85"/>
        <end position="107"/>
    </location>
</feature>
<name>A0A323USD3_9RHOO</name>
<evidence type="ECO:0000256" key="1">
    <source>
        <dbReference type="SAM" id="MobiDB-lite"/>
    </source>
</evidence>
<evidence type="ECO:0000313" key="3">
    <source>
        <dbReference type="EMBL" id="PZA14923.1"/>
    </source>
</evidence>
<dbReference type="Pfam" id="PF06568">
    <property type="entry name" value="YjiS-like"/>
    <property type="match status" value="1"/>
</dbReference>
<accession>A0A323USD3</accession>
<sequence>MGADRRLTGKQTLRRTRKVLLLRHGDEGPEVIELHAFSPLTASSVQVKRRSGKLAITFPERRNPEKRLDWLPSIRQAFITPSEEAGMAQTGRHSTASAPDRPLPTPPLAQRVGHLLLRLQAWRTRARRARELREIDDATLRDIGMSRTQANFLAEHPHGGSRGRT</sequence>